<organism evidence="2 3">
    <name type="scientific">Polaribacter vadi</name>
    <dbReference type="NCBI Taxonomy" id="1774273"/>
    <lineage>
        <taxon>Bacteria</taxon>
        <taxon>Pseudomonadati</taxon>
        <taxon>Bacteroidota</taxon>
        <taxon>Flavobacteriia</taxon>
        <taxon>Flavobacteriales</taxon>
        <taxon>Flavobacteriaceae</taxon>
    </lineage>
</organism>
<dbReference type="InterPro" id="IPR058512">
    <property type="entry name" value="DUF8199"/>
</dbReference>
<evidence type="ECO:0000256" key="1">
    <source>
        <dbReference type="SAM" id="SignalP"/>
    </source>
</evidence>
<keyword evidence="1" id="KW-0732">Signal</keyword>
<dbReference type="NCBIfam" id="NF047658">
    <property type="entry name" value="HYC_CC_PP"/>
    <property type="match status" value="1"/>
</dbReference>
<evidence type="ECO:0008006" key="4">
    <source>
        <dbReference type="Google" id="ProtNLM"/>
    </source>
</evidence>
<evidence type="ECO:0000313" key="3">
    <source>
        <dbReference type="Proteomes" id="UP000092584"/>
    </source>
</evidence>
<name>A0A1B8TP96_9FLAO</name>
<keyword evidence="3" id="KW-1185">Reference proteome</keyword>
<accession>A0A1B8TP96</accession>
<feature type="signal peptide" evidence="1">
    <location>
        <begin position="1"/>
        <end position="25"/>
    </location>
</feature>
<dbReference type="STRING" id="1774273.LPB03_13705"/>
<dbReference type="InterPro" id="IPR058060">
    <property type="entry name" value="HYC_CC_PP"/>
</dbReference>
<gene>
    <name evidence="2" type="ORF">LPB3_15600</name>
</gene>
<dbReference type="AlphaFoldDB" id="A0A1B8TP96"/>
<comment type="caution">
    <text evidence="2">The sequence shown here is derived from an EMBL/GenBank/DDBJ whole genome shotgun (WGS) entry which is preliminary data.</text>
</comment>
<proteinExistence type="predicted"/>
<dbReference type="RefSeq" id="WP_065320574.1">
    <property type="nucleotide sequence ID" value="NZ_CP017477.1"/>
</dbReference>
<sequence>MKQFLTKISSFTLAFLVLFSTFSFTVDTHYCGDFLVDISFIGESDACGMSMEKISEKKSCCKNEVHQIEGQDTLQTNKIKNITFENQQFLAAFFIAYKDLFVEVDTENNFYKNFSPPDFSFDYQISYQSFLI</sequence>
<protein>
    <recommendedName>
        <fullName evidence="4">Secreted protein</fullName>
    </recommendedName>
</protein>
<dbReference type="Pfam" id="PF26622">
    <property type="entry name" value="DUF8199"/>
    <property type="match status" value="1"/>
</dbReference>
<dbReference type="EMBL" id="LSFM01000026">
    <property type="protein sequence ID" value="OBY61442.1"/>
    <property type="molecule type" value="Genomic_DNA"/>
</dbReference>
<evidence type="ECO:0000313" key="2">
    <source>
        <dbReference type="EMBL" id="OBY61442.1"/>
    </source>
</evidence>
<dbReference type="KEGG" id="pob:LPB03_13705"/>
<dbReference type="OrthoDB" id="1493875at2"/>
<dbReference type="Proteomes" id="UP000092584">
    <property type="component" value="Unassembled WGS sequence"/>
</dbReference>
<feature type="chain" id="PRO_5008615423" description="Secreted protein" evidence="1">
    <location>
        <begin position="26"/>
        <end position="132"/>
    </location>
</feature>
<reference evidence="3" key="1">
    <citation type="submission" date="2016-02" db="EMBL/GenBank/DDBJ databases">
        <authorList>
            <person name="Shin S.-K."/>
            <person name="Yi H."/>
            <person name="Kim E."/>
        </authorList>
    </citation>
    <scope>NUCLEOTIDE SEQUENCE [LARGE SCALE GENOMIC DNA]</scope>
    <source>
        <strain evidence="3">LPB0003</strain>
    </source>
</reference>